<dbReference type="Gene3D" id="3.30.1360.120">
    <property type="entry name" value="Probable tRNA modification gtpase trme, domain 1"/>
    <property type="match status" value="1"/>
</dbReference>
<accession>A0A2S9YSP6</accession>
<dbReference type="SUPFAM" id="SSF47336">
    <property type="entry name" value="ACP-like"/>
    <property type="match status" value="1"/>
</dbReference>
<dbReference type="Pfam" id="PF00550">
    <property type="entry name" value="PP-binding"/>
    <property type="match status" value="1"/>
</dbReference>
<dbReference type="SUPFAM" id="SSF103025">
    <property type="entry name" value="Folate-binding domain"/>
    <property type="match status" value="1"/>
</dbReference>
<dbReference type="PANTHER" id="PTHR43757:SF2">
    <property type="entry name" value="AMINOMETHYLTRANSFERASE, MITOCHONDRIAL"/>
    <property type="match status" value="1"/>
</dbReference>
<dbReference type="EC" id="2.1.2.10" evidence="2"/>
<name>A0A2S9YSP6_9BACT</name>
<protein>
    <submittedName>
        <fullName evidence="2">Aminomethyltransferase</fullName>
        <ecNumber evidence="2">2.1.2.10</ecNumber>
    </submittedName>
</protein>
<dbReference type="InterPro" id="IPR029043">
    <property type="entry name" value="GcvT/YgfZ_C"/>
</dbReference>
<dbReference type="Proteomes" id="UP000238823">
    <property type="component" value="Unassembled WGS sequence"/>
</dbReference>
<organism evidence="2 3">
    <name type="scientific">Enhygromyxa salina</name>
    <dbReference type="NCBI Taxonomy" id="215803"/>
    <lineage>
        <taxon>Bacteria</taxon>
        <taxon>Pseudomonadati</taxon>
        <taxon>Myxococcota</taxon>
        <taxon>Polyangia</taxon>
        <taxon>Nannocystales</taxon>
        <taxon>Nannocystaceae</taxon>
        <taxon>Enhygromyxa</taxon>
    </lineage>
</organism>
<gene>
    <name evidence="2" type="primary">gcvT_2</name>
    <name evidence="2" type="ORF">ENSA7_22230</name>
</gene>
<reference evidence="2 3" key="1">
    <citation type="submission" date="2018-03" db="EMBL/GenBank/DDBJ databases">
        <title>Draft Genome Sequences of the Obligatory Marine Myxobacteria Enhygromyxa salina SWB007.</title>
        <authorList>
            <person name="Poehlein A."/>
            <person name="Moghaddam J.A."/>
            <person name="Harms H."/>
            <person name="Alanjari M."/>
            <person name="Koenig G.M."/>
            <person name="Daniel R."/>
            <person name="Schaeberle T.F."/>
        </authorList>
    </citation>
    <scope>NUCLEOTIDE SEQUENCE [LARGE SCALE GENOMIC DNA]</scope>
    <source>
        <strain evidence="2 3">SWB007</strain>
    </source>
</reference>
<dbReference type="AlphaFoldDB" id="A0A2S9YSP6"/>
<dbReference type="Gene3D" id="1.10.1200.10">
    <property type="entry name" value="ACP-like"/>
    <property type="match status" value="1"/>
</dbReference>
<dbReference type="SUPFAM" id="SSF101790">
    <property type="entry name" value="Aminomethyltransferase beta-barrel domain"/>
    <property type="match status" value="1"/>
</dbReference>
<evidence type="ECO:0000313" key="2">
    <source>
        <dbReference type="EMBL" id="PRQ08069.1"/>
    </source>
</evidence>
<dbReference type="InterPro" id="IPR036736">
    <property type="entry name" value="ACP-like_sf"/>
</dbReference>
<feature type="domain" description="Carrier" evidence="1">
    <location>
        <begin position="13"/>
        <end position="93"/>
    </location>
</feature>
<dbReference type="EMBL" id="PVNL01000045">
    <property type="protein sequence ID" value="PRQ08069.1"/>
    <property type="molecule type" value="Genomic_DNA"/>
</dbReference>
<comment type="caution">
    <text evidence="2">The sequence shown here is derived from an EMBL/GenBank/DDBJ whole genome shotgun (WGS) entry which is preliminary data.</text>
</comment>
<dbReference type="InterPro" id="IPR009081">
    <property type="entry name" value="PP-bd_ACP"/>
</dbReference>
<sequence length="465" mass="50773">MTASEQEIITLRHEILDELRAILIERLRVTLPPEQLDPDTILFGSGLALDSVDAVDLAVEIERRRRVRVGDTPESRQALRTLGTLVEVLLDHALASADGGEAEPPTPLRFAADDPSPLARDCEALRRRVGLICAPDLRRVRVQGPAAFDLIDRLSSRDVFIRSGQILHTLFLDPRGHAWADVHAAADDDDFVLFVEGPSRTELLDYLRDAITPGESVEILDLEDTHACLDLSGPFAWELMDRLVGPEVLGIPYLNFFDLPELGGLAFRMGKTGEYAYQLLIPRAQASAAEQRLRELGEGFELREVSDAAIDLCAIETGFFCARESALRGRSPLELQLQCRISDTREVPGMAALRAARARGEPVHQIRWFVADNAQTPAAGAALWREGTRVGEVLLAHRSAAVGAHVGIALLELAWSEPGLSLTDASGQPLLATAVAPLVRSSSLSVDPQRHTFATREADGLIDLV</sequence>
<keyword evidence="2" id="KW-0808">Transferase</keyword>
<dbReference type="GO" id="GO:0004047">
    <property type="term" value="F:aminomethyltransferase activity"/>
    <property type="evidence" value="ECO:0007669"/>
    <property type="project" value="UniProtKB-EC"/>
</dbReference>
<dbReference type="PANTHER" id="PTHR43757">
    <property type="entry name" value="AMINOMETHYLTRANSFERASE"/>
    <property type="match status" value="1"/>
</dbReference>
<evidence type="ECO:0000259" key="1">
    <source>
        <dbReference type="PROSITE" id="PS50075"/>
    </source>
</evidence>
<dbReference type="OrthoDB" id="9803943at2"/>
<dbReference type="InterPro" id="IPR027266">
    <property type="entry name" value="TrmE/GcvT-like"/>
</dbReference>
<dbReference type="PROSITE" id="PS50075">
    <property type="entry name" value="CARRIER"/>
    <property type="match status" value="1"/>
</dbReference>
<dbReference type="GO" id="GO:0032259">
    <property type="term" value="P:methylation"/>
    <property type="evidence" value="ECO:0007669"/>
    <property type="project" value="UniProtKB-KW"/>
</dbReference>
<dbReference type="GO" id="GO:0008168">
    <property type="term" value="F:methyltransferase activity"/>
    <property type="evidence" value="ECO:0007669"/>
    <property type="project" value="UniProtKB-KW"/>
</dbReference>
<proteinExistence type="predicted"/>
<evidence type="ECO:0000313" key="3">
    <source>
        <dbReference type="Proteomes" id="UP000238823"/>
    </source>
</evidence>
<dbReference type="Pfam" id="PF01571">
    <property type="entry name" value="GCV_T"/>
    <property type="match status" value="1"/>
</dbReference>
<dbReference type="InterPro" id="IPR028896">
    <property type="entry name" value="GcvT/YgfZ/DmdA"/>
</dbReference>
<keyword evidence="2" id="KW-0489">Methyltransferase</keyword>
<dbReference type="InterPro" id="IPR006222">
    <property type="entry name" value="GCVT_N"/>
</dbReference>
<dbReference type="RefSeq" id="WP_106089250.1">
    <property type="nucleotide sequence ID" value="NZ_PVNL01000045.1"/>
</dbReference>